<comment type="caution">
    <text evidence="2">The sequence shown here is derived from an EMBL/GenBank/DDBJ whole genome shotgun (WGS) entry which is preliminary data.</text>
</comment>
<feature type="domain" description="Mycothiol-dependent maleylpyruvate isomerase metal-binding" evidence="1">
    <location>
        <begin position="13"/>
        <end position="135"/>
    </location>
</feature>
<gene>
    <name evidence="2" type="ORF">NGTWS1702_04890</name>
</gene>
<organism evidence="2 3">
    <name type="scientific">Mycolicibacterium cyprinidarum</name>
    <dbReference type="NCBI Taxonomy" id="2860311"/>
    <lineage>
        <taxon>Bacteria</taxon>
        <taxon>Bacillati</taxon>
        <taxon>Actinomycetota</taxon>
        <taxon>Actinomycetes</taxon>
        <taxon>Mycobacteriales</taxon>
        <taxon>Mycobacteriaceae</taxon>
        <taxon>Mycolicibacterium</taxon>
    </lineage>
</organism>
<protein>
    <submittedName>
        <fullName evidence="2">TIGR03086 family protein</fullName>
    </submittedName>
</protein>
<proteinExistence type="predicted"/>
<accession>A0ABQ4VBJ8</accession>
<evidence type="ECO:0000313" key="3">
    <source>
        <dbReference type="Proteomes" id="UP001060504"/>
    </source>
</evidence>
<dbReference type="Gene3D" id="1.20.120.450">
    <property type="entry name" value="dinb family like domain"/>
    <property type="match status" value="1"/>
</dbReference>
<evidence type="ECO:0000313" key="2">
    <source>
        <dbReference type="EMBL" id="GJF09925.1"/>
    </source>
</evidence>
<dbReference type="Pfam" id="PF11716">
    <property type="entry name" value="MDMPI_N"/>
    <property type="match status" value="1"/>
</dbReference>
<evidence type="ECO:0000259" key="1">
    <source>
        <dbReference type="Pfam" id="PF11716"/>
    </source>
</evidence>
<sequence length="198" mass="20394">MSEEVSIVMIDLSESCRRTAEVLANVGDHQLNGPTPCAGMSVRDLVAHIGGLAQAFGAAAAKNLGPLTDTPPAPGAVLEPEWRTTYPAYLAALAGAWQHPAAWTGMTRAGGIDLPGQVAGSVALAEVVIHGWDVARATGQSYAVDAATARACLTHLAQFDTSGTEGLFGPAVPVSDDAPALDRIIGLSGRDPRWCPSE</sequence>
<dbReference type="InterPro" id="IPR017520">
    <property type="entry name" value="CHP03086"/>
</dbReference>
<dbReference type="SUPFAM" id="SSF109854">
    <property type="entry name" value="DinB/YfiT-like putative metalloenzymes"/>
    <property type="match status" value="1"/>
</dbReference>
<dbReference type="NCBIfam" id="TIGR03086">
    <property type="entry name" value="TIGR03086 family metal-binding protein"/>
    <property type="match status" value="1"/>
</dbReference>
<name>A0ABQ4VBJ8_9MYCO</name>
<dbReference type="Proteomes" id="UP001060504">
    <property type="component" value="Unassembled WGS sequence"/>
</dbReference>
<dbReference type="EMBL" id="BPRH01000545">
    <property type="protein sequence ID" value="GJF09925.1"/>
    <property type="molecule type" value="Genomic_DNA"/>
</dbReference>
<dbReference type="InterPro" id="IPR017517">
    <property type="entry name" value="Maleyloyr_isom"/>
</dbReference>
<dbReference type="InterPro" id="IPR034660">
    <property type="entry name" value="DinB/YfiT-like"/>
</dbReference>
<dbReference type="NCBIfam" id="TIGR03083">
    <property type="entry name" value="maleylpyruvate isomerase family mycothiol-dependent enzyme"/>
    <property type="match status" value="1"/>
</dbReference>
<dbReference type="InterPro" id="IPR024344">
    <property type="entry name" value="MDMPI_metal-binding"/>
</dbReference>
<reference evidence="2 3" key="1">
    <citation type="submission" date="2021-08" db="EMBL/GenBank/DDBJ databases">
        <title>Draft genome sequence of Mycolicibacterium sp. NGTWS1702 strain.</title>
        <authorList>
            <person name="Matsumoto M."/>
            <person name="Tang B.C.C."/>
            <person name="Machida Y."/>
            <person name="Matoyama H."/>
            <person name="Kishihara T."/>
            <person name="Sato S."/>
            <person name="Kondo I."/>
            <person name="Sano M."/>
            <person name="Kato G."/>
        </authorList>
    </citation>
    <scope>NUCLEOTIDE SEQUENCE [LARGE SCALE GENOMIC DNA]</scope>
    <source>
        <strain evidence="2 3">NGTWSNA01</strain>
    </source>
</reference>
<keyword evidence="3" id="KW-1185">Reference proteome</keyword>